<dbReference type="InterPro" id="IPR038136">
    <property type="entry name" value="CofD-like_dom_sf"/>
</dbReference>
<evidence type="ECO:0000313" key="2">
    <source>
        <dbReference type="Proteomes" id="UP000001514"/>
    </source>
</evidence>
<proteinExistence type="predicted"/>
<dbReference type="AlphaFoldDB" id="D8RUB7"/>
<dbReference type="STRING" id="88036.D8RUB7"/>
<keyword evidence="2" id="KW-1185">Reference proteome</keyword>
<dbReference type="SUPFAM" id="SSF142338">
    <property type="entry name" value="CofD-like"/>
    <property type="match status" value="1"/>
</dbReference>
<dbReference type="Gene3D" id="3.40.50.10680">
    <property type="entry name" value="CofD-like domains"/>
    <property type="match status" value="1"/>
</dbReference>
<reference evidence="1 2" key="1">
    <citation type="journal article" date="2011" name="Science">
        <title>The Selaginella genome identifies genetic changes associated with the evolution of vascular plants.</title>
        <authorList>
            <person name="Banks J.A."/>
            <person name="Nishiyama T."/>
            <person name="Hasebe M."/>
            <person name="Bowman J.L."/>
            <person name="Gribskov M."/>
            <person name="dePamphilis C."/>
            <person name="Albert V.A."/>
            <person name="Aono N."/>
            <person name="Aoyama T."/>
            <person name="Ambrose B.A."/>
            <person name="Ashton N.W."/>
            <person name="Axtell M.J."/>
            <person name="Barker E."/>
            <person name="Barker M.S."/>
            <person name="Bennetzen J.L."/>
            <person name="Bonawitz N.D."/>
            <person name="Chapple C."/>
            <person name="Cheng C."/>
            <person name="Correa L.G."/>
            <person name="Dacre M."/>
            <person name="DeBarry J."/>
            <person name="Dreyer I."/>
            <person name="Elias M."/>
            <person name="Engstrom E.M."/>
            <person name="Estelle M."/>
            <person name="Feng L."/>
            <person name="Finet C."/>
            <person name="Floyd S.K."/>
            <person name="Frommer W.B."/>
            <person name="Fujita T."/>
            <person name="Gramzow L."/>
            <person name="Gutensohn M."/>
            <person name="Harholt J."/>
            <person name="Hattori M."/>
            <person name="Heyl A."/>
            <person name="Hirai T."/>
            <person name="Hiwatashi Y."/>
            <person name="Ishikawa M."/>
            <person name="Iwata M."/>
            <person name="Karol K.G."/>
            <person name="Koehler B."/>
            <person name="Kolukisaoglu U."/>
            <person name="Kubo M."/>
            <person name="Kurata T."/>
            <person name="Lalonde S."/>
            <person name="Li K."/>
            <person name="Li Y."/>
            <person name="Litt A."/>
            <person name="Lyons E."/>
            <person name="Manning G."/>
            <person name="Maruyama T."/>
            <person name="Michael T.P."/>
            <person name="Mikami K."/>
            <person name="Miyazaki S."/>
            <person name="Morinaga S."/>
            <person name="Murata T."/>
            <person name="Mueller-Roeber B."/>
            <person name="Nelson D.R."/>
            <person name="Obara M."/>
            <person name="Oguri Y."/>
            <person name="Olmstead R.G."/>
            <person name="Onodera N."/>
            <person name="Petersen B.L."/>
            <person name="Pils B."/>
            <person name="Prigge M."/>
            <person name="Rensing S.A."/>
            <person name="Riano-Pachon D.M."/>
            <person name="Roberts A.W."/>
            <person name="Sato Y."/>
            <person name="Scheller H.V."/>
            <person name="Schulz B."/>
            <person name="Schulz C."/>
            <person name="Shakirov E.V."/>
            <person name="Shibagaki N."/>
            <person name="Shinohara N."/>
            <person name="Shippen D.E."/>
            <person name="Soerensen I."/>
            <person name="Sotooka R."/>
            <person name="Sugimoto N."/>
            <person name="Sugita M."/>
            <person name="Sumikawa N."/>
            <person name="Tanurdzic M."/>
            <person name="Theissen G."/>
            <person name="Ulvskov P."/>
            <person name="Wakazuki S."/>
            <person name="Weng J.K."/>
            <person name="Willats W.W."/>
            <person name="Wipf D."/>
            <person name="Wolf P.G."/>
            <person name="Yang L."/>
            <person name="Zimmer A.D."/>
            <person name="Zhu Q."/>
            <person name="Mitros T."/>
            <person name="Hellsten U."/>
            <person name="Loque D."/>
            <person name="Otillar R."/>
            <person name="Salamov A."/>
            <person name="Schmutz J."/>
            <person name="Shapiro H."/>
            <person name="Lindquist E."/>
            <person name="Lucas S."/>
            <person name="Rokhsar D."/>
            <person name="Grigoriev I.V."/>
        </authorList>
    </citation>
    <scope>NUCLEOTIDE SEQUENCE [LARGE SCALE GENOMIC DNA]</scope>
</reference>
<dbReference type="KEGG" id="smo:SELMODRAFT_101575"/>
<dbReference type="FunCoup" id="D8RUB7">
    <property type="interactions" value="109"/>
</dbReference>
<dbReference type="OMA" id="RITRIWY"/>
<accession>D8RUB7</accession>
<dbReference type="CDD" id="cd07187">
    <property type="entry name" value="YvcK_like"/>
    <property type="match status" value="1"/>
</dbReference>
<feature type="non-terminal residue" evidence="1">
    <location>
        <position position="1"/>
    </location>
</feature>
<gene>
    <name evidence="1" type="ORF">SELMODRAFT_101575</name>
</gene>
<dbReference type="Proteomes" id="UP000001514">
    <property type="component" value="Unassembled WGS sequence"/>
</dbReference>
<dbReference type="InParanoid" id="D8RUB7"/>
<dbReference type="EMBL" id="GL377590">
    <property type="protein sequence ID" value="EFJ24179.1"/>
    <property type="molecule type" value="Genomic_DNA"/>
</dbReference>
<sequence>GGTAFNGVVEELKRLTTNVTHVLPVSDDGGSTSEILRVLGGPALGDIRSRCLRLSDESCSEALAVKRLLGYRLPVNSSDAKAEWYKIVEGEHELWNEVSEPYRETIRAFLVYFQSQLLMHSTKKFSFGNGSIGNFFFAGARIFIQSLDAAIFLYSRVSKIPVDSIVLPAISTNDRVTLGCELYDGTFVRGQNEISHPIKRNCGRDSTPPLPSPIKRIFYMSSDGANASHEVFPCVNPEVLKRISDVEAVVYGMGSLYTSICPLLVLRNVGESIAKQTCPKLLLLNGSHDRETAGMSASDFIVSICDTLNRKYGDPQFTLDNPPTAYINTLLVPENGSISVDREQLAALGINQVVVVDSIQDEKSGTIFDPKSLISCLETAMLKKNNSDGLDRRRLSPTRKPA</sequence>
<dbReference type="eggNOG" id="ENOG502QUXN">
    <property type="taxonomic scope" value="Eukaryota"/>
</dbReference>
<dbReference type="PANTHER" id="PTHR31240">
    <property type="entry name" value="MATERNAL EFFECT EMBRYO ARREST 18"/>
    <property type="match status" value="1"/>
</dbReference>
<name>D8RUB7_SELML</name>
<dbReference type="GO" id="GO:0043743">
    <property type="term" value="F:LPPG:FO 2-phospho-L-lactate transferase activity"/>
    <property type="evidence" value="ECO:0007669"/>
    <property type="project" value="InterPro"/>
</dbReference>
<dbReference type="HOGENOM" id="CLU_019029_0_0_1"/>
<evidence type="ECO:0008006" key="3">
    <source>
        <dbReference type="Google" id="ProtNLM"/>
    </source>
</evidence>
<organism evidence="2">
    <name type="scientific">Selaginella moellendorffii</name>
    <name type="common">Spikemoss</name>
    <dbReference type="NCBI Taxonomy" id="88036"/>
    <lineage>
        <taxon>Eukaryota</taxon>
        <taxon>Viridiplantae</taxon>
        <taxon>Streptophyta</taxon>
        <taxon>Embryophyta</taxon>
        <taxon>Tracheophyta</taxon>
        <taxon>Lycopodiopsida</taxon>
        <taxon>Selaginellales</taxon>
        <taxon>Selaginellaceae</taxon>
        <taxon>Selaginella</taxon>
    </lineage>
</organism>
<evidence type="ECO:0000313" key="1">
    <source>
        <dbReference type="EMBL" id="EFJ24179.1"/>
    </source>
</evidence>
<dbReference type="Pfam" id="PF01933">
    <property type="entry name" value="CofD"/>
    <property type="match status" value="1"/>
</dbReference>
<protein>
    <recommendedName>
        <fullName evidence="3">Gluconeogenesis factor</fullName>
    </recommendedName>
</protein>
<dbReference type="PANTHER" id="PTHR31240:SF0">
    <property type="entry name" value="MATERNAL EFFECT EMBRYO ARREST 18"/>
    <property type="match status" value="1"/>
</dbReference>
<dbReference type="InterPro" id="IPR002882">
    <property type="entry name" value="CofD"/>
</dbReference>
<dbReference type="Gramene" id="EFJ24179">
    <property type="protein sequence ID" value="EFJ24179"/>
    <property type="gene ID" value="SELMODRAFT_101575"/>
</dbReference>